<dbReference type="GO" id="GO:0004534">
    <property type="term" value="F:5'-3' RNA exonuclease activity"/>
    <property type="evidence" value="ECO:0007669"/>
    <property type="project" value="TreeGrafter"/>
</dbReference>
<dbReference type="NCBIfam" id="NF038032">
    <property type="entry name" value="CehA_McbA_metalo"/>
    <property type="match status" value="1"/>
</dbReference>
<keyword evidence="3" id="KW-1185">Reference proteome</keyword>
<dbReference type="RefSeq" id="WP_183341632.1">
    <property type="nucleotide sequence ID" value="NZ_JACHNU010000002.1"/>
</dbReference>
<evidence type="ECO:0000313" key="3">
    <source>
        <dbReference type="Proteomes" id="UP000585272"/>
    </source>
</evidence>
<sequence length="351" mass="38249">MIDLTCAIHVHSDHSDGTGTVREIAADAAAAGVDVVLLTDHDTLSARYHGHERWHGSVLVCVGEEVTMRPGHHYLAFGIDAPIDHRDLTPEQVVAEVARRGGFGFTGHPFSVGSPLLAKIPAAGWEDPTPAGATGLEVWSLVTDTTERLRRWRDVLRFLAAPAAAPQLDHPRPEALAAWDRAGAERRVVGIGALDAHQFGLRIAGRVPLKLMSYRRTFELLRTHVLLERPPSGDADADRAAVYAALRAGRCYIARDELAQAGGFRFWGEGEQHVEMGDEAPASGGFTLHVRLPRPADVRIVRDGVELARAARASSLTAPAREPGVHRVEVTLRDRGRPRTWILSNPIYLRG</sequence>
<organism evidence="2 3">
    <name type="scientific">Conexibacter arvalis</name>
    <dbReference type="NCBI Taxonomy" id="912552"/>
    <lineage>
        <taxon>Bacteria</taxon>
        <taxon>Bacillati</taxon>
        <taxon>Actinomycetota</taxon>
        <taxon>Thermoleophilia</taxon>
        <taxon>Solirubrobacterales</taxon>
        <taxon>Conexibacteraceae</taxon>
        <taxon>Conexibacter</taxon>
    </lineage>
</organism>
<accession>A0A840IC22</accession>
<dbReference type="Gene3D" id="3.20.20.140">
    <property type="entry name" value="Metal-dependent hydrolases"/>
    <property type="match status" value="1"/>
</dbReference>
<dbReference type="SUPFAM" id="SSF89550">
    <property type="entry name" value="PHP domain-like"/>
    <property type="match status" value="1"/>
</dbReference>
<reference evidence="2 3" key="1">
    <citation type="submission" date="2020-08" db="EMBL/GenBank/DDBJ databases">
        <title>Genomic Encyclopedia of Archaeal and Bacterial Type Strains, Phase II (KMG-II): from individual species to whole genera.</title>
        <authorList>
            <person name="Goeker M."/>
        </authorList>
    </citation>
    <scope>NUCLEOTIDE SEQUENCE [LARGE SCALE GENOMIC DNA]</scope>
    <source>
        <strain evidence="2 3">DSM 23288</strain>
    </source>
</reference>
<proteinExistence type="predicted"/>
<dbReference type="Proteomes" id="UP000585272">
    <property type="component" value="Unassembled WGS sequence"/>
</dbReference>
<dbReference type="AlphaFoldDB" id="A0A840IC22"/>
<dbReference type="InterPro" id="IPR052018">
    <property type="entry name" value="PHP_domain"/>
</dbReference>
<evidence type="ECO:0000313" key="2">
    <source>
        <dbReference type="EMBL" id="MBB4662439.1"/>
    </source>
</evidence>
<comment type="caution">
    <text evidence="2">The sequence shown here is derived from an EMBL/GenBank/DDBJ whole genome shotgun (WGS) entry which is preliminary data.</text>
</comment>
<evidence type="ECO:0000259" key="1">
    <source>
        <dbReference type="SMART" id="SM00481"/>
    </source>
</evidence>
<dbReference type="GO" id="GO:0035312">
    <property type="term" value="F:5'-3' DNA exonuclease activity"/>
    <property type="evidence" value="ECO:0007669"/>
    <property type="project" value="TreeGrafter"/>
</dbReference>
<dbReference type="SMART" id="SM00481">
    <property type="entry name" value="POLIIIAc"/>
    <property type="match status" value="1"/>
</dbReference>
<dbReference type="PANTHER" id="PTHR42924">
    <property type="entry name" value="EXONUCLEASE"/>
    <property type="match status" value="1"/>
</dbReference>
<dbReference type="EMBL" id="JACHNU010000002">
    <property type="protein sequence ID" value="MBB4662439.1"/>
    <property type="molecule type" value="Genomic_DNA"/>
</dbReference>
<dbReference type="InterPro" id="IPR003141">
    <property type="entry name" value="Pol/His_phosphatase_N"/>
</dbReference>
<protein>
    <recommendedName>
        <fullName evidence="1">Polymerase/histidinol phosphatase N-terminal domain-containing protein</fullName>
    </recommendedName>
</protein>
<dbReference type="PANTHER" id="PTHR42924:SF3">
    <property type="entry name" value="POLYMERASE_HISTIDINOL PHOSPHATASE N-TERMINAL DOMAIN-CONTAINING PROTEIN"/>
    <property type="match status" value="1"/>
</dbReference>
<dbReference type="InterPro" id="IPR016195">
    <property type="entry name" value="Pol/histidinol_Pase-like"/>
</dbReference>
<gene>
    <name evidence="2" type="ORF">BDZ31_002025</name>
</gene>
<feature type="domain" description="Polymerase/histidinol phosphatase N-terminal" evidence="1">
    <location>
        <begin position="6"/>
        <end position="70"/>
    </location>
</feature>
<name>A0A840IC22_9ACTN</name>